<dbReference type="SUPFAM" id="SSF55729">
    <property type="entry name" value="Acyl-CoA N-acyltransferases (Nat)"/>
    <property type="match status" value="1"/>
</dbReference>
<dbReference type="PROSITE" id="PS51186">
    <property type="entry name" value="GNAT"/>
    <property type="match status" value="1"/>
</dbReference>
<evidence type="ECO:0000259" key="1">
    <source>
        <dbReference type="PROSITE" id="PS51186"/>
    </source>
</evidence>
<reference evidence="2" key="1">
    <citation type="submission" date="2022-10" db="EMBL/GenBank/DDBJ databases">
        <title>Two novel species of Flavobacterium.</title>
        <authorList>
            <person name="Liu Q."/>
            <person name="Xin Y.-H."/>
        </authorList>
    </citation>
    <scope>NUCLEOTIDE SEQUENCE</scope>
    <source>
        <strain evidence="2">LS1R49</strain>
    </source>
</reference>
<comment type="caution">
    <text evidence="2">The sequence shown here is derived from an EMBL/GenBank/DDBJ whole genome shotgun (WGS) entry which is preliminary data.</text>
</comment>
<dbReference type="RefSeq" id="WP_264205411.1">
    <property type="nucleotide sequence ID" value="NZ_JAOZEW010000004.1"/>
</dbReference>
<dbReference type="AlphaFoldDB" id="A0A9X2ZDA7"/>
<dbReference type="PANTHER" id="PTHR13355">
    <property type="entry name" value="GLUCOSAMINE 6-PHOSPHATE N-ACETYLTRANSFERASE"/>
    <property type="match status" value="1"/>
</dbReference>
<accession>A0A9X2ZDA7</accession>
<keyword evidence="3" id="KW-1185">Reference proteome</keyword>
<name>A0A9X2ZDA7_9FLAO</name>
<dbReference type="GO" id="GO:0008080">
    <property type="term" value="F:N-acetyltransferase activity"/>
    <property type="evidence" value="ECO:0007669"/>
    <property type="project" value="TreeGrafter"/>
</dbReference>
<organism evidence="2 3">
    <name type="scientific">Flavobacterium shii</name>
    <dbReference type="NCBI Taxonomy" id="2987687"/>
    <lineage>
        <taxon>Bacteria</taxon>
        <taxon>Pseudomonadati</taxon>
        <taxon>Bacteroidota</taxon>
        <taxon>Flavobacteriia</taxon>
        <taxon>Flavobacteriales</taxon>
        <taxon>Flavobacteriaceae</taxon>
        <taxon>Flavobacterium</taxon>
    </lineage>
</organism>
<dbReference type="Proteomes" id="UP001151079">
    <property type="component" value="Unassembled WGS sequence"/>
</dbReference>
<evidence type="ECO:0000313" key="3">
    <source>
        <dbReference type="Proteomes" id="UP001151079"/>
    </source>
</evidence>
<proteinExistence type="predicted"/>
<feature type="domain" description="N-acetyltransferase" evidence="1">
    <location>
        <begin position="13"/>
        <end position="149"/>
    </location>
</feature>
<evidence type="ECO:0000313" key="2">
    <source>
        <dbReference type="EMBL" id="MCV9927240.1"/>
    </source>
</evidence>
<dbReference type="CDD" id="cd04301">
    <property type="entry name" value="NAT_SF"/>
    <property type="match status" value="1"/>
</dbReference>
<dbReference type="Gene3D" id="3.40.630.30">
    <property type="match status" value="1"/>
</dbReference>
<protein>
    <submittedName>
        <fullName evidence="2">GNAT family N-acetyltransferase</fullName>
    </submittedName>
</protein>
<dbReference type="InterPro" id="IPR039143">
    <property type="entry name" value="GNPNAT1-like"/>
</dbReference>
<sequence length="149" mass="17328">MENKSNQTLNDIIKTELIEHQDQIDLAFFIRRQVFVEEQRVSVERESMDDNESVHYLATYNELPAGAARYRKTEKGTKIERIAVLKNYRGKGIGEAILLKILDDVKAEEKIYLHAQVVAKQFYIKNGFKVTDNYFVDAGIDHVEMDFIK</sequence>
<dbReference type="InterPro" id="IPR000182">
    <property type="entry name" value="GNAT_dom"/>
</dbReference>
<gene>
    <name evidence="2" type="ORF">OIU83_06230</name>
</gene>
<dbReference type="InterPro" id="IPR016181">
    <property type="entry name" value="Acyl_CoA_acyltransferase"/>
</dbReference>
<dbReference type="EMBL" id="JAOZEW010000004">
    <property type="protein sequence ID" value="MCV9927240.1"/>
    <property type="molecule type" value="Genomic_DNA"/>
</dbReference>
<dbReference type="Pfam" id="PF13673">
    <property type="entry name" value="Acetyltransf_10"/>
    <property type="match status" value="1"/>
</dbReference>